<keyword evidence="2" id="KW-1185">Reference proteome</keyword>
<protein>
    <submittedName>
        <fullName evidence="1">(Mediterranean fruit fly) hypothetical protein</fullName>
    </submittedName>
</protein>
<evidence type="ECO:0000313" key="2">
    <source>
        <dbReference type="Proteomes" id="UP000606786"/>
    </source>
</evidence>
<dbReference type="AlphaFoldDB" id="A0A811UP81"/>
<proteinExistence type="predicted"/>
<dbReference type="Proteomes" id="UP000606786">
    <property type="component" value="Unassembled WGS sequence"/>
</dbReference>
<sequence length="64" mass="7137">MAHLFPLPFCLVNYSARQSSDANRNSLIQLKSLDSTKFSSACDVVMLTREELDDLLARLCCLTA</sequence>
<reference evidence="1" key="1">
    <citation type="submission" date="2020-11" db="EMBL/GenBank/DDBJ databases">
        <authorList>
            <person name="Whitehead M."/>
        </authorList>
    </citation>
    <scope>NUCLEOTIDE SEQUENCE</scope>
    <source>
        <strain evidence="1">EGII</strain>
    </source>
</reference>
<dbReference type="EMBL" id="CAJHJT010000012">
    <property type="protein sequence ID" value="CAD6998853.1"/>
    <property type="molecule type" value="Genomic_DNA"/>
</dbReference>
<comment type="caution">
    <text evidence="1">The sequence shown here is derived from an EMBL/GenBank/DDBJ whole genome shotgun (WGS) entry which is preliminary data.</text>
</comment>
<name>A0A811UP81_CERCA</name>
<gene>
    <name evidence="1" type="ORF">CCAP1982_LOCUS7402</name>
</gene>
<evidence type="ECO:0000313" key="1">
    <source>
        <dbReference type="EMBL" id="CAD6998853.1"/>
    </source>
</evidence>
<organism evidence="1 2">
    <name type="scientific">Ceratitis capitata</name>
    <name type="common">Mediterranean fruit fly</name>
    <name type="synonym">Tephritis capitata</name>
    <dbReference type="NCBI Taxonomy" id="7213"/>
    <lineage>
        <taxon>Eukaryota</taxon>
        <taxon>Metazoa</taxon>
        <taxon>Ecdysozoa</taxon>
        <taxon>Arthropoda</taxon>
        <taxon>Hexapoda</taxon>
        <taxon>Insecta</taxon>
        <taxon>Pterygota</taxon>
        <taxon>Neoptera</taxon>
        <taxon>Endopterygota</taxon>
        <taxon>Diptera</taxon>
        <taxon>Brachycera</taxon>
        <taxon>Muscomorpha</taxon>
        <taxon>Tephritoidea</taxon>
        <taxon>Tephritidae</taxon>
        <taxon>Ceratitis</taxon>
        <taxon>Ceratitis</taxon>
    </lineage>
</organism>
<feature type="non-terminal residue" evidence="1">
    <location>
        <position position="64"/>
    </location>
</feature>
<accession>A0A811UP81</accession>